<feature type="compositionally biased region" description="Polar residues" evidence="1">
    <location>
        <begin position="166"/>
        <end position="183"/>
    </location>
</feature>
<evidence type="ECO:0000256" key="1">
    <source>
        <dbReference type="SAM" id="MobiDB-lite"/>
    </source>
</evidence>
<gene>
    <name evidence="2" type="ORF">ANCCAN_28292</name>
</gene>
<comment type="caution">
    <text evidence="2">The sequence shown here is derived from an EMBL/GenBank/DDBJ whole genome shotgun (WGS) entry which is preliminary data.</text>
</comment>
<reference evidence="2 3" key="1">
    <citation type="submission" date="2014-10" db="EMBL/GenBank/DDBJ databases">
        <title>Draft genome of the hookworm Ancylostoma caninum.</title>
        <authorList>
            <person name="Mitreva M."/>
        </authorList>
    </citation>
    <scope>NUCLEOTIDE SEQUENCE [LARGE SCALE GENOMIC DNA]</scope>
    <source>
        <strain evidence="2 3">Baltimore</strain>
    </source>
</reference>
<name>A0A368F4S6_ANCCA</name>
<dbReference type="Proteomes" id="UP000252519">
    <property type="component" value="Unassembled WGS sequence"/>
</dbReference>
<feature type="compositionally biased region" description="Polar residues" evidence="1">
    <location>
        <begin position="92"/>
        <end position="109"/>
    </location>
</feature>
<feature type="compositionally biased region" description="Polar residues" evidence="1">
    <location>
        <begin position="40"/>
        <end position="50"/>
    </location>
</feature>
<organism evidence="2 3">
    <name type="scientific">Ancylostoma caninum</name>
    <name type="common">Dog hookworm</name>
    <dbReference type="NCBI Taxonomy" id="29170"/>
    <lineage>
        <taxon>Eukaryota</taxon>
        <taxon>Metazoa</taxon>
        <taxon>Ecdysozoa</taxon>
        <taxon>Nematoda</taxon>
        <taxon>Chromadorea</taxon>
        <taxon>Rhabditida</taxon>
        <taxon>Rhabditina</taxon>
        <taxon>Rhabditomorpha</taxon>
        <taxon>Strongyloidea</taxon>
        <taxon>Ancylostomatidae</taxon>
        <taxon>Ancylostomatinae</taxon>
        <taxon>Ancylostoma</taxon>
    </lineage>
</organism>
<dbReference type="STRING" id="29170.A0A368F4S6"/>
<keyword evidence="3" id="KW-1185">Reference proteome</keyword>
<dbReference type="AlphaFoldDB" id="A0A368F4S6"/>
<feature type="region of interest" description="Disordered" evidence="1">
    <location>
        <begin position="28"/>
        <end position="50"/>
    </location>
</feature>
<evidence type="ECO:0000313" key="2">
    <source>
        <dbReference type="EMBL" id="RCN25990.1"/>
    </source>
</evidence>
<dbReference type="OrthoDB" id="5871476at2759"/>
<dbReference type="EMBL" id="JOJR01009679">
    <property type="protein sequence ID" value="RCN25990.1"/>
    <property type="molecule type" value="Genomic_DNA"/>
</dbReference>
<proteinExistence type="predicted"/>
<sequence length="211" mass="23117">MRSSWLGVQLSDCQSVLMHPKRLDDSQSVGNLRLNPVPIRSSSSDRTTPISTKFRAQRDASDSKLFKTLLDIRTLGLPIAKAGRTHSERSLTSRPRSPSMPTVHTSVDSWRTRESAGSRVVSRSVSPANGAIVKETAVAAPRSQEKPSRGPAGTKPPREPRRAMHATNSSDSSMSQQRRNSVQGLPLSEFVAKTEKEHYMTVMQAEKTALG</sequence>
<protein>
    <submittedName>
        <fullName evidence="2">Uncharacterized protein</fullName>
    </submittedName>
</protein>
<feature type="region of interest" description="Disordered" evidence="1">
    <location>
        <begin position="83"/>
        <end position="189"/>
    </location>
</feature>
<accession>A0A368F4S6</accession>
<evidence type="ECO:0000313" key="3">
    <source>
        <dbReference type="Proteomes" id="UP000252519"/>
    </source>
</evidence>